<feature type="region of interest" description="Disordered" evidence="1">
    <location>
        <begin position="292"/>
        <end position="317"/>
    </location>
</feature>
<dbReference type="Gene3D" id="1.10.10.10">
    <property type="entry name" value="Winged helix-like DNA-binding domain superfamily/Winged helix DNA-binding domain"/>
    <property type="match status" value="1"/>
</dbReference>
<protein>
    <submittedName>
        <fullName evidence="3">ArsR/SmtB family transcription factor</fullName>
    </submittedName>
</protein>
<dbReference type="InterPro" id="IPR011991">
    <property type="entry name" value="ArsR-like_HTH"/>
</dbReference>
<dbReference type="RefSeq" id="WP_425347077.1">
    <property type="nucleotide sequence ID" value="NZ_JBGUBD010000016.1"/>
</dbReference>
<dbReference type="InterPro" id="IPR029063">
    <property type="entry name" value="SAM-dependent_MTases_sf"/>
</dbReference>
<dbReference type="SUPFAM" id="SSF46785">
    <property type="entry name" value="Winged helix' DNA-binding domain"/>
    <property type="match status" value="1"/>
</dbReference>
<dbReference type="EMBL" id="JBGUBD010000016">
    <property type="protein sequence ID" value="MFA9480155.1"/>
    <property type="molecule type" value="Genomic_DNA"/>
</dbReference>
<dbReference type="InterPro" id="IPR036388">
    <property type="entry name" value="WH-like_DNA-bd_sf"/>
</dbReference>
<dbReference type="Proteomes" id="UP001575105">
    <property type="component" value="Unassembled WGS sequence"/>
</dbReference>
<feature type="domain" description="HTH arsR-type" evidence="2">
    <location>
        <begin position="3"/>
        <end position="97"/>
    </location>
</feature>
<evidence type="ECO:0000313" key="4">
    <source>
        <dbReference type="Proteomes" id="UP001575105"/>
    </source>
</evidence>
<dbReference type="InterPro" id="IPR036390">
    <property type="entry name" value="WH_DNA-bd_sf"/>
</dbReference>
<dbReference type="Pfam" id="PF08241">
    <property type="entry name" value="Methyltransf_11"/>
    <property type="match status" value="1"/>
</dbReference>
<evidence type="ECO:0000259" key="2">
    <source>
        <dbReference type="PROSITE" id="PS50987"/>
    </source>
</evidence>
<dbReference type="InterPro" id="IPR001845">
    <property type="entry name" value="HTH_ArsR_DNA-bd_dom"/>
</dbReference>
<evidence type="ECO:0000313" key="3">
    <source>
        <dbReference type="EMBL" id="MFA9480155.1"/>
    </source>
</evidence>
<comment type="caution">
    <text evidence="3">The sequence shown here is derived from an EMBL/GenBank/DDBJ whole genome shotgun (WGS) entry which is preliminary data.</text>
</comment>
<dbReference type="PANTHER" id="PTHR43861:SF1">
    <property type="entry name" value="TRANS-ACONITATE 2-METHYLTRANSFERASE"/>
    <property type="match status" value="1"/>
</dbReference>
<reference evidence="3 4" key="1">
    <citation type="submission" date="2024-08" db="EMBL/GenBank/DDBJ databases">
        <title>Whole-genome sequencing of halo(alkali)philic microorganisms from hypersaline lakes.</title>
        <authorList>
            <person name="Sorokin D.Y."/>
            <person name="Merkel A.Y."/>
            <person name="Messina E."/>
            <person name="Yakimov M."/>
        </authorList>
    </citation>
    <scope>NUCLEOTIDE SEQUENCE [LARGE SCALE GENOMIC DNA]</scope>
    <source>
        <strain evidence="3 4">AB-hyl4</strain>
    </source>
</reference>
<keyword evidence="4" id="KW-1185">Reference proteome</keyword>
<dbReference type="SUPFAM" id="SSF53335">
    <property type="entry name" value="S-adenosyl-L-methionine-dependent methyltransferases"/>
    <property type="match status" value="1"/>
</dbReference>
<sequence length="317" mass="35264">MISAPAQPDALLRWMGSLAEPTRLRLLRLLEQHELGVSDLCDVVQMPQSTVSRHLKLLSDEGWLVSRRQGTTNRYRMVLDELAPSQRKLWLLAREQSSEWSATEQDQLRLAERLRRKRDDSQAFFAGAAGEWDRLRNELYGSAFSRESLLALLPGELVVADLGCGTGSLSADLARFVGKVIGVDNSPAMLDAARQRTAAVDNVELRQGDVEAVPIDDGTCDAAIQALVLTYVPEPIRVVQEMHRILKPGGVAVVVDLLKHDREDFRRQMGQQSMGFEPEGLNQLLTEAGFEKAQSWPVPPEERARGPALLVGRARKK</sequence>
<dbReference type="SMART" id="SM00418">
    <property type="entry name" value="HTH_ARSR"/>
    <property type="match status" value="1"/>
</dbReference>
<proteinExistence type="predicted"/>
<dbReference type="Gene3D" id="3.40.50.150">
    <property type="entry name" value="Vaccinia Virus protein VP39"/>
    <property type="match status" value="1"/>
</dbReference>
<gene>
    <name evidence="3" type="ORF">ACERK3_17930</name>
</gene>
<evidence type="ECO:0000256" key="1">
    <source>
        <dbReference type="SAM" id="MobiDB-lite"/>
    </source>
</evidence>
<accession>A0ABV4U973</accession>
<dbReference type="Pfam" id="PF01022">
    <property type="entry name" value="HTH_5"/>
    <property type="match status" value="1"/>
</dbReference>
<organism evidence="3 4">
    <name type="scientific">Natronomicrosphaera hydrolytica</name>
    <dbReference type="NCBI Taxonomy" id="3242702"/>
    <lineage>
        <taxon>Bacteria</taxon>
        <taxon>Pseudomonadati</taxon>
        <taxon>Planctomycetota</taxon>
        <taxon>Phycisphaerae</taxon>
        <taxon>Phycisphaerales</taxon>
        <taxon>Phycisphaeraceae</taxon>
        <taxon>Natronomicrosphaera</taxon>
    </lineage>
</organism>
<dbReference type="CDD" id="cd02440">
    <property type="entry name" value="AdoMet_MTases"/>
    <property type="match status" value="1"/>
</dbReference>
<dbReference type="PROSITE" id="PS50987">
    <property type="entry name" value="HTH_ARSR_2"/>
    <property type="match status" value="1"/>
</dbReference>
<dbReference type="InterPro" id="IPR013216">
    <property type="entry name" value="Methyltransf_11"/>
</dbReference>
<name>A0ABV4U973_9BACT</name>
<dbReference type="NCBIfam" id="NF033788">
    <property type="entry name" value="HTH_metalloreg"/>
    <property type="match status" value="1"/>
</dbReference>
<dbReference type="PANTHER" id="PTHR43861">
    <property type="entry name" value="TRANS-ACONITATE 2-METHYLTRANSFERASE-RELATED"/>
    <property type="match status" value="1"/>
</dbReference>
<dbReference type="CDD" id="cd00090">
    <property type="entry name" value="HTH_ARSR"/>
    <property type="match status" value="1"/>
</dbReference>
<dbReference type="PRINTS" id="PR00778">
    <property type="entry name" value="HTHARSR"/>
</dbReference>